<evidence type="ECO:0000313" key="1">
    <source>
        <dbReference type="EMBL" id="MEO9383529.1"/>
    </source>
</evidence>
<gene>
    <name evidence="1" type="ORF">ABI908_05260</name>
</gene>
<dbReference type="Gene3D" id="3.40.190.10">
    <property type="entry name" value="Periplasmic binding protein-like II"/>
    <property type="match status" value="1"/>
</dbReference>
<keyword evidence="2" id="KW-1185">Reference proteome</keyword>
<comment type="caution">
    <text evidence="1">The sequence shown here is derived from an EMBL/GenBank/DDBJ whole genome shotgun (WGS) entry which is preliminary data.</text>
</comment>
<evidence type="ECO:0000313" key="2">
    <source>
        <dbReference type="Proteomes" id="UP001462502"/>
    </source>
</evidence>
<dbReference type="SUPFAM" id="SSF53850">
    <property type="entry name" value="Periplasmic binding protein-like II"/>
    <property type="match status" value="1"/>
</dbReference>
<organism evidence="1 2">
    <name type="scientific">Chromobacterium phragmitis</name>
    <dbReference type="NCBI Taxonomy" id="2202141"/>
    <lineage>
        <taxon>Bacteria</taxon>
        <taxon>Pseudomonadati</taxon>
        <taxon>Pseudomonadota</taxon>
        <taxon>Betaproteobacteria</taxon>
        <taxon>Neisseriales</taxon>
        <taxon>Chromobacteriaceae</taxon>
        <taxon>Chromobacterium</taxon>
    </lineage>
</organism>
<sequence>MGWGAAPAGEGPWFERFYFSPRAAVAGLGVAIGPWRLVRDDVDNGLLAAPLGFVEDGARYALLSPEPFRRDGLAADLLAWLQEMS</sequence>
<evidence type="ECO:0008006" key="3">
    <source>
        <dbReference type="Google" id="ProtNLM"/>
    </source>
</evidence>
<dbReference type="Proteomes" id="UP001462502">
    <property type="component" value="Unassembled WGS sequence"/>
</dbReference>
<dbReference type="RefSeq" id="WP_198414563.1">
    <property type="nucleotide sequence ID" value="NZ_CP029495.1"/>
</dbReference>
<accession>A0ABV0IS04</accession>
<dbReference type="EMBL" id="JBDXMI010000001">
    <property type="protein sequence ID" value="MEO9383529.1"/>
    <property type="molecule type" value="Genomic_DNA"/>
</dbReference>
<name>A0ABV0IS04_9NEIS</name>
<proteinExistence type="predicted"/>
<protein>
    <recommendedName>
        <fullName evidence="3">LysR substrate-binding domain-containing protein</fullName>
    </recommendedName>
</protein>
<reference evidence="1 2" key="1">
    <citation type="submission" date="2024-05" db="EMBL/GenBank/DDBJ databases">
        <authorList>
            <person name="De Oliveira J.P."/>
            <person name="Noriler S.A."/>
            <person name="De Oliveira A.G."/>
            <person name="Sipoli D.S."/>
        </authorList>
    </citation>
    <scope>NUCLEOTIDE SEQUENCE [LARGE SCALE GENOMIC DNA]</scope>
    <source>
        <strain evidence="1 2">LABIM192</strain>
    </source>
</reference>